<reference evidence="2" key="2">
    <citation type="journal article" date="2020" name="Nat. Commun.">
        <title>Large-scale genome sequencing of mycorrhizal fungi provides insights into the early evolution of symbiotic traits.</title>
        <authorList>
            <person name="Miyauchi S."/>
            <person name="Kiss E."/>
            <person name="Kuo A."/>
            <person name="Drula E."/>
            <person name="Kohler A."/>
            <person name="Sanchez-Garcia M."/>
            <person name="Morin E."/>
            <person name="Andreopoulos B."/>
            <person name="Barry K.W."/>
            <person name="Bonito G."/>
            <person name="Buee M."/>
            <person name="Carver A."/>
            <person name="Chen C."/>
            <person name="Cichocki N."/>
            <person name="Clum A."/>
            <person name="Culley D."/>
            <person name="Crous P.W."/>
            <person name="Fauchery L."/>
            <person name="Girlanda M."/>
            <person name="Hayes R.D."/>
            <person name="Keri Z."/>
            <person name="LaButti K."/>
            <person name="Lipzen A."/>
            <person name="Lombard V."/>
            <person name="Magnuson J."/>
            <person name="Maillard F."/>
            <person name="Murat C."/>
            <person name="Nolan M."/>
            <person name="Ohm R.A."/>
            <person name="Pangilinan J."/>
            <person name="Pereira M.F."/>
            <person name="Perotto S."/>
            <person name="Peter M."/>
            <person name="Pfister S."/>
            <person name="Riley R."/>
            <person name="Sitrit Y."/>
            <person name="Stielow J.B."/>
            <person name="Szollosi G."/>
            <person name="Zifcakova L."/>
            <person name="Stursova M."/>
            <person name="Spatafora J.W."/>
            <person name="Tedersoo L."/>
            <person name="Vaario L.M."/>
            <person name="Yamada A."/>
            <person name="Yan M."/>
            <person name="Wang P."/>
            <person name="Xu J."/>
            <person name="Bruns T."/>
            <person name="Baldrian P."/>
            <person name="Vilgalys R."/>
            <person name="Dunand C."/>
            <person name="Henrissat B."/>
            <person name="Grigoriev I.V."/>
            <person name="Hibbett D."/>
            <person name="Nagy L.G."/>
            <person name="Martin F.M."/>
        </authorList>
    </citation>
    <scope>NUCLEOTIDE SEQUENCE</scope>
    <source>
        <strain evidence="2">Prilba</strain>
    </source>
</reference>
<feature type="compositionally biased region" description="Polar residues" evidence="1">
    <location>
        <begin position="110"/>
        <end position="119"/>
    </location>
</feature>
<reference evidence="2" key="1">
    <citation type="submission" date="2019-10" db="EMBL/GenBank/DDBJ databases">
        <authorList>
            <consortium name="DOE Joint Genome Institute"/>
            <person name="Kuo A."/>
            <person name="Miyauchi S."/>
            <person name="Kiss E."/>
            <person name="Drula E."/>
            <person name="Kohler A."/>
            <person name="Sanchez-Garcia M."/>
            <person name="Andreopoulos B."/>
            <person name="Barry K.W."/>
            <person name="Bonito G."/>
            <person name="Buee M."/>
            <person name="Carver A."/>
            <person name="Chen C."/>
            <person name="Cichocki N."/>
            <person name="Clum A."/>
            <person name="Culley D."/>
            <person name="Crous P.W."/>
            <person name="Fauchery L."/>
            <person name="Girlanda M."/>
            <person name="Hayes R."/>
            <person name="Keri Z."/>
            <person name="LaButti K."/>
            <person name="Lipzen A."/>
            <person name="Lombard V."/>
            <person name="Magnuson J."/>
            <person name="Maillard F."/>
            <person name="Morin E."/>
            <person name="Murat C."/>
            <person name="Nolan M."/>
            <person name="Ohm R."/>
            <person name="Pangilinan J."/>
            <person name="Pereira M."/>
            <person name="Perotto S."/>
            <person name="Peter M."/>
            <person name="Riley R."/>
            <person name="Sitrit Y."/>
            <person name="Stielow B."/>
            <person name="Szollosi G."/>
            <person name="Zifcakova L."/>
            <person name="Stursova M."/>
            <person name="Spatafora J.W."/>
            <person name="Tedersoo L."/>
            <person name="Vaario L.-M."/>
            <person name="Yamada A."/>
            <person name="Yan M."/>
            <person name="Wang P."/>
            <person name="Xu J."/>
            <person name="Bruns T."/>
            <person name="Baldrian P."/>
            <person name="Vilgalys R."/>
            <person name="Henrissat B."/>
            <person name="Grigoriev I.V."/>
            <person name="Hibbett D."/>
            <person name="Nagy L.G."/>
            <person name="Martin F.M."/>
        </authorList>
    </citation>
    <scope>NUCLEOTIDE SEQUENCE</scope>
    <source>
        <strain evidence="2">Prilba</strain>
    </source>
</reference>
<comment type="caution">
    <text evidence="2">The sequence shown here is derived from an EMBL/GenBank/DDBJ whole genome shotgun (WGS) entry which is preliminary data.</text>
</comment>
<gene>
    <name evidence="2" type="ORF">DFH94DRAFT_681151</name>
</gene>
<feature type="compositionally biased region" description="Gly residues" evidence="1">
    <location>
        <begin position="243"/>
        <end position="257"/>
    </location>
</feature>
<evidence type="ECO:0000313" key="2">
    <source>
        <dbReference type="EMBL" id="KAF8481796.1"/>
    </source>
</evidence>
<accession>A0A9P5TAP5</accession>
<evidence type="ECO:0000256" key="1">
    <source>
        <dbReference type="SAM" id="MobiDB-lite"/>
    </source>
</evidence>
<keyword evidence="3" id="KW-1185">Reference proteome</keyword>
<evidence type="ECO:0000313" key="3">
    <source>
        <dbReference type="Proteomes" id="UP000759537"/>
    </source>
</evidence>
<sequence>MACLSSLSGIRDNYTQLLADVIPQLSEPSEEDKLAIAIEYDKHEEDVIGIAIFVVSGSAAVAEAEIALETKCKQGTTVDLAPDLGLDISRPDLLEVGVCHAGFKSNCEEQSLNNPSEAQGQGMHGENAKGRKSPYHIGRLVSLGDRFRIWQPEIRPFSLGAIYDTIAREVRTAPLKAIMPNTPCPSARLGFEFFKCCLEDHPKTAYCSSTAGILSPGQQCVFLPESHHGFLQGEKPAPRGERGGGGGGGVGGGGGDS</sequence>
<feature type="region of interest" description="Disordered" evidence="1">
    <location>
        <begin position="110"/>
        <end position="131"/>
    </location>
</feature>
<dbReference type="Proteomes" id="UP000759537">
    <property type="component" value="Unassembled WGS sequence"/>
</dbReference>
<proteinExistence type="predicted"/>
<feature type="region of interest" description="Disordered" evidence="1">
    <location>
        <begin position="231"/>
        <end position="257"/>
    </location>
</feature>
<name>A0A9P5TAP5_9AGAM</name>
<protein>
    <submittedName>
        <fullName evidence="2">Uncharacterized protein</fullName>
    </submittedName>
</protein>
<organism evidence="2 3">
    <name type="scientific">Russula ochroleuca</name>
    <dbReference type="NCBI Taxonomy" id="152965"/>
    <lineage>
        <taxon>Eukaryota</taxon>
        <taxon>Fungi</taxon>
        <taxon>Dikarya</taxon>
        <taxon>Basidiomycota</taxon>
        <taxon>Agaricomycotina</taxon>
        <taxon>Agaricomycetes</taxon>
        <taxon>Russulales</taxon>
        <taxon>Russulaceae</taxon>
        <taxon>Russula</taxon>
    </lineage>
</organism>
<dbReference type="AlphaFoldDB" id="A0A9P5TAP5"/>
<dbReference type="EMBL" id="WHVB01000006">
    <property type="protein sequence ID" value="KAF8481796.1"/>
    <property type="molecule type" value="Genomic_DNA"/>
</dbReference>